<comment type="caution">
    <text evidence="1">The sequence shown here is derived from an EMBL/GenBank/DDBJ whole genome shotgun (WGS) entry which is preliminary data.</text>
</comment>
<proteinExistence type="predicted"/>
<keyword evidence="2" id="KW-1185">Reference proteome</keyword>
<organism evidence="1 2">
    <name type="scientific">Hypoxylon rubiginosum</name>
    <dbReference type="NCBI Taxonomy" id="110542"/>
    <lineage>
        <taxon>Eukaryota</taxon>
        <taxon>Fungi</taxon>
        <taxon>Dikarya</taxon>
        <taxon>Ascomycota</taxon>
        <taxon>Pezizomycotina</taxon>
        <taxon>Sordariomycetes</taxon>
        <taxon>Xylariomycetidae</taxon>
        <taxon>Xylariales</taxon>
        <taxon>Hypoxylaceae</taxon>
        <taxon>Hypoxylon</taxon>
    </lineage>
</organism>
<protein>
    <submittedName>
        <fullName evidence="1">Uncharacterized protein</fullName>
    </submittedName>
</protein>
<dbReference type="EMBL" id="MU394284">
    <property type="protein sequence ID" value="KAI6092133.1"/>
    <property type="molecule type" value="Genomic_DNA"/>
</dbReference>
<dbReference type="Proteomes" id="UP001497680">
    <property type="component" value="Unassembled WGS sequence"/>
</dbReference>
<evidence type="ECO:0000313" key="1">
    <source>
        <dbReference type="EMBL" id="KAI6092133.1"/>
    </source>
</evidence>
<reference evidence="1 2" key="1">
    <citation type="journal article" date="2022" name="New Phytol.">
        <title>Ecological generalism drives hyperdiversity of secondary metabolite gene clusters in xylarialean endophytes.</title>
        <authorList>
            <person name="Franco M.E.E."/>
            <person name="Wisecaver J.H."/>
            <person name="Arnold A.E."/>
            <person name="Ju Y.M."/>
            <person name="Slot J.C."/>
            <person name="Ahrendt S."/>
            <person name="Moore L.P."/>
            <person name="Eastman K.E."/>
            <person name="Scott K."/>
            <person name="Konkel Z."/>
            <person name="Mondo S.J."/>
            <person name="Kuo A."/>
            <person name="Hayes R.D."/>
            <person name="Haridas S."/>
            <person name="Andreopoulos B."/>
            <person name="Riley R."/>
            <person name="LaButti K."/>
            <person name="Pangilinan J."/>
            <person name="Lipzen A."/>
            <person name="Amirebrahimi M."/>
            <person name="Yan J."/>
            <person name="Adam C."/>
            <person name="Keymanesh K."/>
            <person name="Ng V."/>
            <person name="Louie K."/>
            <person name="Northen T."/>
            <person name="Drula E."/>
            <person name="Henrissat B."/>
            <person name="Hsieh H.M."/>
            <person name="Youens-Clark K."/>
            <person name="Lutzoni F."/>
            <person name="Miadlikowska J."/>
            <person name="Eastwood D.C."/>
            <person name="Hamelin R.C."/>
            <person name="Grigoriev I.V."/>
            <person name="U'Ren J.M."/>
        </authorList>
    </citation>
    <scope>NUCLEOTIDE SEQUENCE [LARGE SCALE GENOMIC DNA]</scope>
    <source>
        <strain evidence="1 2">ER1909</strain>
    </source>
</reference>
<gene>
    <name evidence="1" type="ORF">F4821DRAFT_157916</name>
</gene>
<sequence>MERGDAGDRGGNAGNNAGGSHPCVALPQPPPSAKQDPRKLTKPDAHAGRASELPPLLSAMNAEPSPHYLTQEQEQAQTRVNNVAERELIKQLVRMDNNTGYRGQEPMAMPPSGDGSSVEMRDYIRWRTEASGSVDSSYLSPVPPRLYDGLGNDEDDRKRKRKVLRRHLIDHRKVKIRGGARGTCWREPCGCFCYWFKQICSC</sequence>
<accession>A0ACC0DHW9</accession>
<evidence type="ECO:0000313" key="2">
    <source>
        <dbReference type="Proteomes" id="UP001497680"/>
    </source>
</evidence>
<name>A0ACC0DHW9_9PEZI</name>